<dbReference type="EMBL" id="VDEP01000373">
    <property type="protein sequence ID" value="KAA1093828.1"/>
    <property type="molecule type" value="Genomic_DNA"/>
</dbReference>
<keyword evidence="3" id="KW-1185">Reference proteome</keyword>
<accession>A0A5B0NY50</accession>
<gene>
    <name evidence="1" type="ORF">PGT21_012237</name>
    <name evidence="2" type="ORF">PGTUg99_031210</name>
</gene>
<dbReference type="Proteomes" id="UP000324748">
    <property type="component" value="Unassembled WGS sequence"/>
</dbReference>
<comment type="caution">
    <text evidence="1">The sequence shown here is derived from an EMBL/GenBank/DDBJ whole genome shotgun (WGS) entry which is preliminary data.</text>
</comment>
<evidence type="ECO:0000313" key="4">
    <source>
        <dbReference type="Proteomes" id="UP000325313"/>
    </source>
</evidence>
<name>A0A5B0NY50_PUCGR</name>
<reference evidence="3 4" key="1">
    <citation type="submission" date="2019-05" db="EMBL/GenBank/DDBJ databases">
        <title>Emergence of the Ug99 lineage of the wheat stem rust pathogen through somatic hybridization.</title>
        <authorList>
            <person name="Li F."/>
            <person name="Upadhyaya N.M."/>
            <person name="Sperschneider J."/>
            <person name="Matny O."/>
            <person name="Nguyen-Phuc H."/>
            <person name="Mago R."/>
            <person name="Raley C."/>
            <person name="Miller M.E."/>
            <person name="Silverstein K.A.T."/>
            <person name="Henningsen E."/>
            <person name="Hirsch C.D."/>
            <person name="Visser B."/>
            <person name="Pretorius Z.A."/>
            <person name="Steffenson B.J."/>
            <person name="Schwessinger B."/>
            <person name="Dodds P.N."/>
            <person name="Figueroa M."/>
        </authorList>
    </citation>
    <scope>NUCLEOTIDE SEQUENCE [LARGE SCALE GENOMIC DNA]</scope>
    <source>
        <strain evidence="1">21-0</strain>
        <strain evidence="2 4">Ug99</strain>
    </source>
</reference>
<organism evidence="1 3">
    <name type="scientific">Puccinia graminis f. sp. tritici</name>
    <dbReference type="NCBI Taxonomy" id="56615"/>
    <lineage>
        <taxon>Eukaryota</taxon>
        <taxon>Fungi</taxon>
        <taxon>Dikarya</taxon>
        <taxon>Basidiomycota</taxon>
        <taxon>Pucciniomycotina</taxon>
        <taxon>Pucciniomycetes</taxon>
        <taxon>Pucciniales</taxon>
        <taxon>Pucciniaceae</taxon>
        <taxon>Puccinia</taxon>
    </lineage>
</organism>
<proteinExistence type="predicted"/>
<evidence type="ECO:0000313" key="1">
    <source>
        <dbReference type="EMBL" id="KAA1092728.1"/>
    </source>
</evidence>
<dbReference type="AlphaFoldDB" id="A0A5B0NY50"/>
<evidence type="ECO:0000313" key="2">
    <source>
        <dbReference type="EMBL" id="KAA1093828.1"/>
    </source>
</evidence>
<dbReference type="Proteomes" id="UP000325313">
    <property type="component" value="Unassembled WGS sequence"/>
</dbReference>
<evidence type="ECO:0000313" key="3">
    <source>
        <dbReference type="Proteomes" id="UP000324748"/>
    </source>
</evidence>
<sequence length="66" mass="7774">MSMLLRIQSYSKDKTHELLTPKTEPAFDHARMDCAATESHEIETHHRLEQGNDYVQLWPHSLKRDV</sequence>
<protein>
    <submittedName>
        <fullName evidence="1">Uncharacterized protein</fullName>
    </submittedName>
</protein>
<dbReference type="EMBL" id="VSWC01000080">
    <property type="protein sequence ID" value="KAA1092728.1"/>
    <property type="molecule type" value="Genomic_DNA"/>
</dbReference>
<dbReference type="OrthoDB" id="1856718at2759"/>